<dbReference type="Pfam" id="PF04074">
    <property type="entry name" value="DUF386"/>
    <property type="match status" value="1"/>
</dbReference>
<accession>A0ABX3NVQ4</accession>
<dbReference type="EMBL" id="LWBO01000012">
    <property type="protein sequence ID" value="OQP48319.1"/>
    <property type="molecule type" value="Genomic_DNA"/>
</dbReference>
<protein>
    <recommendedName>
        <fullName evidence="4">YhcH/YjgK/YiaL family protein</fullName>
    </recommendedName>
</protein>
<reference evidence="2 3" key="1">
    <citation type="submission" date="2016-04" db="EMBL/GenBank/DDBJ databases">
        <authorList>
            <person name="Chen L."/>
            <person name="Zhuang W."/>
            <person name="Wang G."/>
        </authorList>
    </citation>
    <scope>NUCLEOTIDE SEQUENCE [LARGE SCALE GENOMIC DNA]</scope>
    <source>
        <strain evidence="3">GR20</strain>
    </source>
</reference>
<sequence length="204" mass="23135">MKKGFLLSFLLVAFSFVIVNAQSGADTTITKKSAEKWFKKKEWMNGAPLKPHKSINKEEFARQYRINKVYWDKAFAFLKEQNLQTIAKGKYPIDGDNVFASVTEDPSKDFDKTNWESHKKYIDVQCVLVGEERMGKWPVAEVTSTTKPYDETKDVANYTAPGKFYNIPAGTFIIFFPGEAHRPNITPGGNKVVKKLVIKVRAAS</sequence>
<dbReference type="Gene3D" id="2.60.120.370">
    <property type="entry name" value="YhcH/YjgK/YiaL"/>
    <property type="match status" value="1"/>
</dbReference>
<keyword evidence="3" id="KW-1185">Reference proteome</keyword>
<dbReference type="InterPro" id="IPR004375">
    <property type="entry name" value="NanQ/TabA/YiaL"/>
</dbReference>
<feature type="signal peptide" evidence="1">
    <location>
        <begin position="1"/>
        <end position="21"/>
    </location>
</feature>
<evidence type="ECO:0008006" key="4">
    <source>
        <dbReference type="Google" id="ProtNLM"/>
    </source>
</evidence>
<dbReference type="PANTHER" id="PTHR34986">
    <property type="entry name" value="EVOLVED BETA-GALACTOSIDASE SUBUNIT BETA"/>
    <property type="match status" value="1"/>
</dbReference>
<keyword evidence="1" id="KW-0732">Signal</keyword>
<name>A0ABX3NVQ4_9BACT</name>
<evidence type="ECO:0000256" key="1">
    <source>
        <dbReference type="SAM" id="SignalP"/>
    </source>
</evidence>
<comment type="caution">
    <text evidence="2">The sequence shown here is derived from an EMBL/GenBank/DDBJ whole genome shotgun (WGS) entry which is preliminary data.</text>
</comment>
<evidence type="ECO:0000313" key="3">
    <source>
        <dbReference type="Proteomes" id="UP000192277"/>
    </source>
</evidence>
<dbReference type="PANTHER" id="PTHR34986:SF1">
    <property type="entry name" value="PROTEIN YIAL"/>
    <property type="match status" value="1"/>
</dbReference>
<dbReference type="NCBIfam" id="TIGR00022">
    <property type="entry name" value="YhcH/YjgK/YiaL family protein"/>
    <property type="match status" value="1"/>
</dbReference>
<dbReference type="RefSeq" id="WP_014221515.1">
    <property type="nucleotide sequence ID" value="NZ_LWBO01000012.1"/>
</dbReference>
<feature type="chain" id="PRO_5045107546" description="YhcH/YjgK/YiaL family protein" evidence="1">
    <location>
        <begin position="22"/>
        <end position="204"/>
    </location>
</feature>
<organism evidence="2 3">
    <name type="scientific">Niastella koreensis</name>
    <dbReference type="NCBI Taxonomy" id="354356"/>
    <lineage>
        <taxon>Bacteria</taxon>
        <taxon>Pseudomonadati</taxon>
        <taxon>Bacteroidota</taxon>
        <taxon>Chitinophagia</taxon>
        <taxon>Chitinophagales</taxon>
        <taxon>Chitinophagaceae</taxon>
        <taxon>Niastella</taxon>
    </lineage>
</organism>
<evidence type="ECO:0000313" key="2">
    <source>
        <dbReference type="EMBL" id="OQP48319.1"/>
    </source>
</evidence>
<gene>
    <name evidence="2" type="ORF">A4D02_06275</name>
</gene>
<proteinExistence type="predicted"/>
<dbReference type="Proteomes" id="UP000192277">
    <property type="component" value="Unassembled WGS sequence"/>
</dbReference>
<dbReference type="InterPro" id="IPR037012">
    <property type="entry name" value="NanQ/TabA/YiaL_sf"/>
</dbReference>
<dbReference type="SUPFAM" id="SSF51197">
    <property type="entry name" value="Clavaminate synthase-like"/>
    <property type="match status" value="1"/>
</dbReference>